<feature type="chain" id="PRO_5035999621" description="Secreted protein" evidence="1">
    <location>
        <begin position="17"/>
        <end position="65"/>
    </location>
</feature>
<accession>A0A0Q3HME4</accession>
<evidence type="ECO:0008006" key="5">
    <source>
        <dbReference type="Google" id="ProtNLM"/>
    </source>
</evidence>
<gene>
    <name evidence="2" type="ORF">BRADI_1g76465v3</name>
</gene>
<name>A0A0Q3HME4_BRADI</name>
<evidence type="ECO:0000256" key="1">
    <source>
        <dbReference type="SAM" id="SignalP"/>
    </source>
</evidence>
<proteinExistence type="predicted"/>
<reference evidence="2" key="2">
    <citation type="submission" date="2017-06" db="EMBL/GenBank/DDBJ databases">
        <title>WGS assembly of Brachypodium distachyon.</title>
        <authorList>
            <consortium name="The International Brachypodium Initiative"/>
            <person name="Lucas S."/>
            <person name="Harmon-Smith M."/>
            <person name="Lail K."/>
            <person name="Tice H."/>
            <person name="Grimwood J."/>
            <person name="Bruce D."/>
            <person name="Barry K."/>
            <person name="Shu S."/>
            <person name="Lindquist E."/>
            <person name="Wang M."/>
            <person name="Pitluck S."/>
            <person name="Vogel J.P."/>
            <person name="Garvin D.F."/>
            <person name="Mockler T.C."/>
            <person name="Schmutz J."/>
            <person name="Rokhsar D."/>
            <person name="Bevan M.W."/>
        </authorList>
    </citation>
    <scope>NUCLEOTIDE SEQUENCE</scope>
    <source>
        <strain evidence="2">Bd21</strain>
    </source>
</reference>
<keyword evidence="4" id="KW-1185">Reference proteome</keyword>
<dbReference type="EnsemblPlants" id="KQK23837">
    <property type="protein sequence ID" value="KQK23837"/>
    <property type="gene ID" value="BRADI_1g76465v3"/>
</dbReference>
<evidence type="ECO:0000313" key="3">
    <source>
        <dbReference type="EnsemblPlants" id="KQK23837"/>
    </source>
</evidence>
<dbReference type="Gramene" id="KQK23837">
    <property type="protein sequence ID" value="KQK23837"/>
    <property type="gene ID" value="BRADI_1g76465v3"/>
</dbReference>
<reference evidence="2 3" key="1">
    <citation type="journal article" date="2010" name="Nature">
        <title>Genome sequencing and analysis of the model grass Brachypodium distachyon.</title>
        <authorList>
            <consortium name="International Brachypodium Initiative"/>
        </authorList>
    </citation>
    <scope>NUCLEOTIDE SEQUENCE [LARGE SCALE GENOMIC DNA]</scope>
    <source>
        <strain evidence="2 3">Bd21</strain>
    </source>
</reference>
<dbReference type="AlphaFoldDB" id="A0A0Q3HME4"/>
<dbReference type="EMBL" id="CM000880">
    <property type="protein sequence ID" value="KQK23837.1"/>
    <property type="molecule type" value="Genomic_DNA"/>
</dbReference>
<protein>
    <recommendedName>
        <fullName evidence="5">Secreted protein</fullName>
    </recommendedName>
</protein>
<organism evidence="2">
    <name type="scientific">Brachypodium distachyon</name>
    <name type="common">Purple false brome</name>
    <name type="synonym">Trachynia distachya</name>
    <dbReference type="NCBI Taxonomy" id="15368"/>
    <lineage>
        <taxon>Eukaryota</taxon>
        <taxon>Viridiplantae</taxon>
        <taxon>Streptophyta</taxon>
        <taxon>Embryophyta</taxon>
        <taxon>Tracheophyta</taxon>
        <taxon>Spermatophyta</taxon>
        <taxon>Magnoliopsida</taxon>
        <taxon>Liliopsida</taxon>
        <taxon>Poales</taxon>
        <taxon>Poaceae</taxon>
        <taxon>BOP clade</taxon>
        <taxon>Pooideae</taxon>
        <taxon>Stipodae</taxon>
        <taxon>Brachypodieae</taxon>
        <taxon>Brachypodium</taxon>
    </lineage>
</organism>
<dbReference type="InParanoid" id="A0A0Q3HME4"/>
<sequence length="65" mass="7187">MMGGCTLLLPLSFSCACLFHSCCYRRARWAGLGFCRPWHVLAGRLGTRRRGLCGPVDFGSHAQDL</sequence>
<dbReference type="Proteomes" id="UP000008810">
    <property type="component" value="Chromosome 1"/>
</dbReference>
<feature type="signal peptide" evidence="1">
    <location>
        <begin position="1"/>
        <end position="16"/>
    </location>
</feature>
<evidence type="ECO:0000313" key="2">
    <source>
        <dbReference type="EMBL" id="KQK23837.1"/>
    </source>
</evidence>
<evidence type="ECO:0000313" key="4">
    <source>
        <dbReference type="Proteomes" id="UP000008810"/>
    </source>
</evidence>
<keyword evidence="1" id="KW-0732">Signal</keyword>
<reference evidence="3" key="3">
    <citation type="submission" date="2018-08" db="UniProtKB">
        <authorList>
            <consortium name="EnsemblPlants"/>
        </authorList>
    </citation>
    <scope>IDENTIFICATION</scope>
    <source>
        <strain evidence="3">cv. Bd21</strain>
    </source>
</reference>